<evidence type="ECO:0000256" key="7">
    <source>
        <dbReference type="ARBA" id="ARBA00023288"/>
    </source>
</evidence>
<evidence type="ECO:0000256" key="9">
    <source>
        <dbReference type="PROSITE-ProRule" id="PRU00708"/>
    </source>
</evidence>
<evidence type="ECO:0000313" key="12">
    <source>
        <dbReference type="Proteomes" id="UP000424527"/>
    </source>
</evidence>
<dbReference type="Gene3D" id="3.40.50.300">
    <property type="entry name" value="P-loop containing nucleotide triphosphate hydrolases"/>
    <property type="match status" value="1"/>
</dbReference>
<dbReference type="SUPFAM" id="SSF52540">
    <property type="entry name" value="P-loop containing nucleoside triphosphate hydrolases"/>
    <property type="match status" value="1"/>
</dbReference>
<dbReference type="GO" id="GO:0003924">
    <property type="term" value="F:GTPase activity"/>
    <property type="evidence" value="ECO:0007669"/>
    <property type="project" value="InterPro"/>
</dbReference>
<dbReference type="PROSITE" id="PS51421">
    <property type="entry name" value="RAS"/>
    <property type="match status" value="1"/>
</dbReference>
<evidence type="ECO:0000256" key="4">
    <source>
        <dbReference type="ARBA" id="ARBA00022741"/>
    </source>
</evidence>
<dbReference type="PANTHER" id="PTHR24014">
    <property type="entry name" value="2-OXOGLUTARATE AND IRON-DEPENDENT OXYGENASE DOMAIN-CONTAINING PROTEIN 2"/>
    <property type="match status" value="1"/>
</dbReference>
<dbReference type="FunFam" id="1.25.40.10:FF:000638">
    <property type="entry name" value="Pentatricopeptide repeat domain 1"/>
    <property type="match status" value="1"/>
</dbReference>
<dbReference type="InterPro" id="IPR001806">
    <property type="entry name" value="Small_GTPase"/>
</dbReference>
<dbReference type="PROSITE" id="PS51375">
    <property type="entry name" value="PPR"/>
    <property type="match status" value="2"/>
</dbReference>
<dbReference type="SMART" id="SM00175">
    <property type="entry name" value="RAB"/>
    <property type="match status" value="1"/>
</dbReference>
<dbReference type="GO" id="GO:0042780">
    <property type="term" value="P:tRNA 3'-end processing"/>
    <property type="evidence" value="ECO:0007669"/>
    <property type="project" value="TreeGrafter"/>
</dbReference>
<keyword evidence="6" id="KW-0472">Membrane</keyword>
<evidence type="ECO:0000256" key="1">
    <source>
        <dbReference type="ARBA" id="ARBA00004193"/>
    </source>
</evidence>
<evidence type="ECO:0000256" key="8">
    <source>
        <dbReference type="ARBA" id="ARBA00023289"/>
    </source>
</evidence>
<sequence>MRKEPVKLRRRPQSSNTPYWYFLQCKKLIKENKLQQALDMFSRDMLQGERLQPEEFNYSILIGGCGRAGQLKKAFKLYNDMKKRGLSPSDATYTALFNACAESPFKQAGLQQALKLEEQELRRKNYPLSTITYHALLKTHAITNHLHACIHTLKEMLQNGHAVTQETFHYLLMGCLKDKETGFRLALQVWRQMLRSGILPDSKNYNLLLRTARDCGIGDPALATGVLLMLDPKYEREHVSHGKSESGCKGVVDIDLLERQLFIQPDPLGERQQDSRGSEDESHNRPDSTHLISVRQTVSLPVELADDSTAPNLLDLFEGKRGGVISLGTVDGVSDKLALIGGAKGFLEKMEASGLSPDLRTLTLLADTMEPGYQSLQVLLKAAKQHKVKLDVAFFNSAIRRAARAGDSEGAQAVLSVMRQRNVTLNVQTFGCLALGYQTSMSLSGRPNTVRLVFLGAAGVGKSSLIHRFLHNRFEHKYTRTVEELHVLEYDTAGSGKMRLEILDTSGSYPFPAMRELCIRHSDAFALVYAVDDPGSLEEVRRLRDEILELRGCKGAPITVVGSKADLTETEGRVLLTANVMATVEGEWDANFVEASARTGANTVGVFRALLQQVNLPHRLSPAVWRRSNTMPRPAVKKRPPLKKNNSCVLS</sequence>
<name>A0A6G0JA08_LARCR</name>
<comment type="caution">
    <text evidence="11">The sequence shown here is derived from an EMBL/GenBank/DDBJ whole genome shotgun (WGS) entry which is preliminary data.</text>
</comment>
<feature type="compositionally biased region" description="Basic and acidic residues" evidence="10">
    <location>
        <begin position="268"/>
        <end position="288"/>
    </location>
</feature>
<keyword evidence="12" id="KW-1185">Reference proteome</keyword>
<dbReference type="NCBIfam" id="TIGR00231">
    <property type="entry name" value="small_GTP"/>
    <property type="match status" value="1"/>
</dbReference>
<evidence type="ECO:0000256" key="3">
    <source>
        <dbReference type="ARBA" id="ARBA00022481"/>
    </source>
</evidence>
<evidence type="ECO:0000256" key="10">
    <source>
        <dbReference type="SAM" id="MobiDB-lite"/>
    </source>
</evidence>
<keyword evidence="2" id="KW-1003">Cell membrane</keyword>
<dbReference type="GO" id="GO:0005759">
    <property type="term" value="C:mitochondrial matrix"/>
    <property type="evidence" value="ECO:0007669"/>
    <property type="project" value="TreeGrafter"/>
</dbReference>
<evidence type="ECO:0000256" key="5">
    <source>
        <dbReference type="ARBA" id="ARBA00023134"/>
    </source>
</evidence>
<feature type="repeat" description="PPR" evidence="9">
    <location>
        <begin position="54"/>
        <end position="88"/>
    </location>
</feature>
<dbReference type="Pfam" id="PF00071">
    <property type="entry name" value="Ras"/>
    <property type="match status" value="1"/>
</dbReference>
<dbReference type="GO" id="GO:0005886">
    <property type="term" value="C:plasma membrane"/>
    <property type="evidence" value="ECO:0007669"/>
    <property type="project" value="UniProtKB-SubCell"/>
</dbReference>
<dbReference type="InterPro" id="IPR011990">
    <property type="entry name" value="TPR-like_helical_dom_sf"/>
</dbReference>
<dbReference type="PANTHER" id="PTHR24014:SF6">
    <property type="entry name" value="PENTATRICOPEPTIDE REPEAT-CONTAINING PROTEIN 1, MITOCHONDRIAL"/>
    <property type="match status" value="1"/>
</dbReference>
<dbReference type="PRINTS" id="PR00449">
    <property type="entry name" value="RASTRNSFRMNG"/>
</dbReference>
<proteinExistence type="predicted"/>
<dbReference type="InterPro" id="IPR027417">
    <property type="entry name" value="P-loop_NTPase"/>
</dbReference>
<keyword evidence="3" id="KW-0488">Methylation</keyword>
<feature type="region of interest" description="Disordered" evidence="10">
    <location>
        <begin position="627"/>
        <end position="651"/>
    </location>
</feature>
<feature type="region of interest" description="Disordered" evidence="10">
    <location>
        <begin position="267"/>
        <end position="292"/>
    </location>
</feature>
<evidence type="ECO:0000256" key="2">
    <source>
        <dbReference type="ARBA" id="ARBA00022475"/>
    </source>
</evidence>
<protein>
    <submittedName>
        <fullName evidence="11">Pentatricopeptide repeat-containing protein 1, mitochondrial</fullName>
    </submittedName>
</protein>
<dbReference type="AlphaFoldDB" id="A0A6G0JA08"/>
<dbReference type="SMART" id="SM00173">
    <property type="entry name" value="RAS"/>
    <property type="match status" value="1"/>
</dbReference>
<dbReference type="GO" id="GO:0000049">
    <property type="term" value="F:tRNA binding"/>
    <property type="evidence" value="ECO:0007669"/>
    <property type="project" value="TreeGrafter"/>
</dbReference>
<dbReference type="InterPro" id="IPR002885">
    <property type="entry name" value="PPR_rpt"/>
</dbReference>
<dbReference type="Proteomes" id="UP000424527">
    <property type="component" value="Unassembled WGS sequence"/>
</dbReference>
<keyword evidence="4" id="KW-0547">Nucleotide-binding</keyword>
<dbReference type="PROSITE" id="PS51419">
    <property type="entry name" value="RAB"/>
    <property type="match status" value="1"/>
</dbReference>
<dbReference type="NCBIfam" id="TIGR00756">
    <property type="entry name" value="PPR"/>
    <property type="match status" value="1"/>
</dbReference>
<keyword evidence="8" id="KW-0636">Prenylation</keyword>
<dbReference type="FunFam" id="1.25.40.10:FF:001102">
    <property type="entry name" value="Pentatricopeptide repeat domain 1"/>
    <property type="match status" value="1"/>
</dbReference>
<feature type="repeat" description="PPR" evidence="9">
    <location>
        <begin position="164"/>
        <end position="200"/>
    </location>
</feature>
<dbReference type="Pfam" id="PF13041">
    <property type="entry name" value="PPR_2"/>
    <property type="match status" value="1"/>
</dbReference>
<reference evidence="11 12" key="1">
    <citation type="submission" date="2019-07" db="EMBL/GenBank/DDBJ databases">
        <title>Chromosome genome assembly for large yellow croaker.</title>
        <authorList>
            <person name="Xiao S."/>
        </authorList>
    </citation>
    <scope>NUCLEOTIDE SEQUENCE [LARGE SCALE GENOMIC DNA]</scope>
    <source>
        <strain evidence="11">JMULYC20181020</strain>
        <tissue evidence="11">Muscle</tissue>
    </source>
</reference>
<comment type="subcellular location">
    <subcellularLocation>
        <location evidence="1">Cell membrane</location>
        <topology evidence="1">Lipid-anchor</topology>
    </subcellularLocation>
</comment>
<dbReference type="Pfam" id="PF13812">
    <property type="entry name" value="PPR_3"/>
    <property type="match status" value="1"/>
</dbReference>
<dbReference type="SMART" id="SM00174">
    <property type="entry name" value="RHO"/>
    <property type="match status" value="1"/>
</dbReference>
<keyword evidence="5" id="KW-0342">GTP-binding</keyword>
<dbReference type="GO" id="GO:0005525">
    <property type="term" value="F:GTP binding"/>
    <property type="evidence" value="ECO:0007669"/>
    <property type="project" value="UniProtKB-KW"/>
</dbReference>
<dbReference type="FunFam" id="3.40.50.300:FF:000475">
    <property type="entry name" value="GTP-binding protein Rhes"/>
    <property type="match status" value="1"/>
</dbReference>
<evidence type="ECO:0000256" key="6">
    <source>
        <dbReference type="ARBA" id="ARBA00023136"/>
    </source>
</evidence>
<evidence type="ECO:0000313" key="11">
    <source>
        <dbReference type="EMBL" id="KAE8300437.1"/>
    </source>
</evidence>
<gene>
    <name evidence="11" type="ORF">D5F01_LYC00577</name>
</gene>
<dbReference type="EMBL" id="REGW02000001">
    <property type="protein sequence ID" value="KAE8300437.1"/>
    <property type="molecule type" value="Genomic_DNA"/>
</dbReference>
<dbReference type="Gene3D" id="1.25.40.10">
    <property type="entry name" value="Tetratricopeptide repeat domain"/>
    <property type="match status" value="2"/>
</dbReference>
<dbReference type="InterPro" id="IPR005225">
    <property type="entry name" value="Small_GTP-bd"/>
</dbReference>
<keyword evidence="7" id="KW-0449">Lipoprotein</keyword>
<accession>A0A6G0JA08</accession>
<organism evidence="11 12">
    <name type="scientific">Larimichthys crocea</name>
    <name type="common">Large yellow croaker</name>
    <name type="synonym">Pseudosciaena crocea</name>
    <dbReference type="NCBI Taxonomy" id="215358"/>
    <lineage>
        <taxon>Eukaryota</taxon>
        <taxon>Metazoa</taxon>
        <taxon>Chordata</taxon>
        <taxon>Craniata</taxon>
        <taxon>Vertebrata</taxon>
        <taxon>Euteleostomi</taxon>
        <taxon>Actinopterygii</taxon>
        <taxon>Neopterygii</taxon>
        <taxon>Teleostei</taxon>
        <taxon>Neoteleostei</taxon>
        <taxon>Acanthomorphata</taxon>
        <taxon>Eupercaria</taxon>
        <taxon>Sciaenidae</taxon>
        <taxon>Larimichthys</taxon>
    </lineage>
</organism>